<keyword evidence="3" id="KW-0418">Kinase</keyword>
<evidence type="ECO:0000259" key="2">
    <source>
        <dbReference type="PROSITE" id="PS50011"/>
    </source>
</evidence>
<dbReference type="Gene3D" id="3.30.200.20">
    <property type="entry name" value="Phosphorylase Kinase, domain 1"/>
    <property type="match status" value="1"/>
</dbReference>
<evidence type="ECO:0000313" key="4">
    <source>
        <dbReference type="Proteomes" id="UP001595748"/>
    </source>
</evidence>
<feature type="region of interest" description="Disordered" evidence="1">
    <location>
        <begin position="856"/>
        <end position="964"/>
    </location>
</feature>
<dbReference type="PROSITE" id="PS50011">
    <property type="entry name" value="PROTEIN_KINASE_DOM"/>
    <property type="match status" value="1"/>
</dbReference>
<protein>
    <submittedName>
        <fullName evidence="3">Protein kinase</fullName>
    </submittedName>
</protein>
<dbReference type="InterPro" id="IPR000719">
    <property type="entry name" value="Prot_kinase_dom"/>
</dbReference>
<reference evidence="4" key="1">
    <citation type="journal article" date="2019" name="Int. J. Syst. Evol. Microbiol.">
        <title>The Global Catalogue of Microorganisms (GCM) 10K type strain sequencing project: providing services to taxonomists for standard genome sequencing and annotation.</title>
        <authorList>
            <consortium name="The Broad Institute Genomics Platform"/>
            <consortium name="The Broad Institute Genome Sequencing Center for Infectious Disease"/>
            <person name="Wu L."/>
            <person name="Ma J."/>
        </authorList>
    </citation>
    <scope>NUCLEOTIDE SEQUENCE [LARGE SCALE GENOMIC DNA]</scope>
    <source>
        <strain evidence="4">CCTCC AB 2013263</strain>
    </source>
</reference>
<dbReference type="EMBL" id="JBHRZF010000188">
    <property type="protein sequence ID" value="MFC3862358.1"/>
    <property type="molecule type" value="Genomic_DNA"/>
</dbReference>
<comment type="caution">
    <text evidence="3">The sequence shown here is derived from an EMBL/GenBank/DDBJ whole genome shotgun (WGS) entry which is preliminary data.</text>
</comment>
<feature type="domain" description="Protein kinase" evidence="2">
    <location>
        <begin position="10"/>
        <end position="269"/>
    </location>
</feature>
<dbReference type="Proteomes" id="UP001595748">
    <property type="component" value="Unassembled WGS sequence"/>
</dbReference>
<dbReference type="Pfam" id="PF00069">
    <property type="entry name" value="Pkinase"/>
    <property type="match status" value="1"/>
</dbReference>
<feature type="compositionally biased region" description="Polar residues" evidence="1">
    <location>
        <begin position="883"/>
        <end position="894"/>
    </location>
</feature>
<keyword evidence="3" id="KW-0808">Transferase</keyword>
<dbReference type="InterPro" id="IPR011009">
    <property type="entry name" value="Kinase-like_dom_sf"/>
</dbReference>
<organism evidence="3 4">
    <name type="scientific">Deinococcus antarcticus</name>
    <dbReference type="NCBI Taxonomy" id="1298767"/>
    <lineage>
        <taxon>Bacteria</taxon>
        <taxon>Thermotogati</taxon>
        <taxon>Deinococcota</taxon>
        <taxon>Deinococci</taxon>
        <taxon>Deinococcales</taxon>
        <taxon>Deinococcaceae</taxon>
        <taxon>Deinococcus</taxon>
    </lineage>
</organism>
<dbReference type="Gene3D" id="1.10.510.10">
    <property type="entry name" value="Transferase(Phosphotransferase) domain 1"/>
    <property type="match status" value="1"/>
</dbReference>
<sequence length="1158" mass="121549">MQEQSPLTRPELRQRIGMGWLGVIHAAGQGPDGTPLAVRTLAPERLADVGRLAQVLSFAAQHEHQHVLPVSMPGTDGGEVFYLMPLAQGGSLRGVFERYRAAGATVDVDTMLDVARQVAEGLDFAHAHGTLHGNLKPENVLLQPLPAPQQDEFRLLLSDFGLNSLRPPDPHSPYLPGPQRSGAATTLETDLYSLGALLFEGVSGRPLPPQPLPADLVDVPEPAAKVVARCLGLSAPFADAAAFLGYLKALQVARQTGGGVRLSADHSYLEVVPGESQEVRLKLSSDGLPQVQLLVEGLPPAWTPALAPVALQPGKEAVVHLTFQVPRRSTVRAGMHEVSIVAVADLPNTDLPNTDLPGAGAAPERLEVGRLPLHLRVQPFDASLLRLTALQSLVGQSATINATLRNEGNQTQRYNLEVNVPEGSAVRKGSARRQLELAPGAEFSEILDVRLPAAGLSSRLLTFTALANSVPRPTPDERGDDLLPAETWPPVYNTVQDHVKVEQRPLIPWWALALGVAALLGAGVWAARPPQIEAFAVQGDTPMQGEPFTLAWRTSGARQVQIAELPGQAVDTSGQVRVPGVNGPQTYTLLVSGLLTQKKQQVTVTPARPAPHIDTFKVTPARAKLGETVRIEWNVRNAQKVTLQPFGTVPASGAREFVMQRDTRVQLSAQKGATPSSQDVTSTQTVTLAAPEIREFSLAPASAMRGQNVTVRWAVTGASRVRLHPLGELPPTGTRTFPATQTANYTLKASNGQVEKTASASLTVRIPQASIEAMTITPPNPVAGQPVKVQWRTKDASRAELRWGNQRQTVAPSGSLTVTAGRDLQSVTLVAENANGVPSMETRRVQVRDPAAVVTAAPAVTPAPDQAAGTTGQDTAPRPGNAAQPSSSRASPGQSRPAARTGGTDSTRQPGAATPARPTTSTTRTPTAQTPTTRTPANRTPANRTPTTSAPAPAPARPTAPAAAAVQSFTYRPATRAGGPATLSWKVGGASRVRISGLTGPNPDGTFPASGSVPLPANASPGTYTLSAGNGAASATVRVPATRVTSRTPGMATATAYPGIAGAWSHSFGQMNLQVNGSRVSGSLLSSRSDLPSGSLRGTLSGDPASPTLNAFVTGNGERVALIVRFDQPAHTFDGLYASRSSRVPWCGWKSPGANPCP</sequence>
<proteinExistence type="predicted"/>
<dbReference type="PANTHER" id="PTHR24359:SF1">
    <property type="entry name" value="INHIBITOR OF NUCLEAR FACTOR KAPPA-B KINASE EPSILON SUBUNIT HOMOLOG 1-RELATED"/>
    <property type="match status" value="1"/>
</dbReference>
<keyword evidence="4" id="KW-1185">Reference proteome</keyword>
<gene>
    <name evidence="3" type="ORF">ACFOPQ_16470</name>
</gene>
<evidence type="ECO:0000256" key="1">
    <source>
        <dbReference type="SAM" id="MobiDB-lite"/>
    </source>
</evidence>
<accession>A0ABV8ADR9</accession>
<dbReference type="SMART" id="SM00220">
    <property type="entry name" value="S_TKc"/>
    <property type="match status" value="1"/>
</dbReference>
<dbReference type="RefSeq" id="WP_380080158.1">
    <property type="nucleotide sequence ID" value="NZ_JBHRZF010000188.1"/>
</dbReference>
<dbReference type="SUPFAM" id="SSF56112">
    <property type="entry name" value="Protein kinase-like (PK-like)"/>
    <property type="match status" value="1"/>
</dbReference>
<name>A0ABV8ADR9_9DEIO</name>
<dbReference type="GO" id="GO:0016301">
    <property type="term" value="F:kinase activity"/>
    <property type="evidence" value="ECO:0007669"/>
    <property type="project" value="UniProtKB-KW"/>
</dbReference>
<evidence type="ECO:0000313" key="3">
    <source>
        <dbReference type="EMBL" id="MFC3862358.1"/>
    </source>
</evidence>
<feature type="compositionally biased region" description="Low complexity" evidence="1">
    <location>
        <begin position="856"/>
        <end position="868"/>
    </location>
</feature>
<feature type="compositionally biased region" description="Low complexity" evidence="1">
    <location>
        <begin position="907"/>
        <end position="951"/>
    </location>
</feature>
<dbReference type="PANTHER" id="PTHR24359">
    <property type="entry name" value="SERINE/THREONINE-PROTEIN KINASE SBK1"/>
    <property type="match status" value="1"/>
</dbReference>